<dbReference type="Proteomes" id="UP001620514">
    <property type="component" value="Unassembled WGS sequence"/>
</dbReference>
<keyword evidence="2" id="KW-1185">Reference proteome</keyword>
<dbReference type="EMBL" id="JBIYDN010000059">
    <property type="protein sequence ID" value="MFK4448716.1"/>
    <property type="molecule type" value="Genomic_DNA"/>
</dbReference>
<reference evidence="1 2" key="1">
    <citation type="submission" date="2024-10" db="EMBL/GenBank/DDBJ databases">
        <authorList>
            <person name="Deangelis K."/>
            <person name="Huntemann M."/>
            <person name="Clum A."/>
            <person name="Wang J."/>
            <person name="Palaniappan K."/>
            <person name="Ritter S."/>
            <person name="Chen I.-M."/>
            <person name="Stamatis D."/>
            <person name="Reddy T."/>
            <person name="O'Malley R."/>
            <person name="Daum C."/>
            <person name="Ng V."/>
            <person name="Ivanova N."/>
            <person name="Kyrpides N."/>
            <person name="Woyke T."/>
        </authorList>
    </citation>
    <scope>NUCLEOTIDE SEQUENCE [LARGE SCALE GENOMIC DNA]</scope>
    <source>
        <strain evidence="1 2">GAS97</strain>
    </source>
</reference>
<reference evidence="1 2" key="2">
    <citation type="submission" date="2024-11" db="EMBL/GenBank/DDBJ databases">
        <title>Using genomics to understand microbial adaptation to soil warming.</title>
        <authorList>
            <person name="Deangelis K.M. PhD."/>
        </authorList>
    </citation>
    <scope>NUCLEOTIDE SEQUENCE [LARGE SCALE GENOMIC DNA]</scope>
    <source>
        <strain evidence="1 2">GAS97</strain>
    </source>
</reference>
<evidence type="ECO:0000313" key="2">
    <source>
        <dbReference type="Proteomes" id="UP001620514"/>
    </source>
</evidence>
<gene>
    <name evidence="1" type="ORF">ABH943_008760</name>
</gene>
<sequence length="36" mass="3853">MIALPFVNSSAIGNATKENKFVFDFAIKSPAPPQDS</sequence>
<evidence type="ECO:0000313" key="1">
    <source>
        <dbReference type="EMBL" id="MFK4448716.1"/>
    </source>
</evidence>
<accession>A0ABW8MY95</accession>
<protein>
    <submittedName>
        <fullName evidence="1">Uncharacterized protein</fullName>
    </submittedName>
</protein>
<organism evidence="1 2">
    <name type="scientific">Caballeronia udeis</name>
    <dbReference type="NCBI Taxonomy" id="1232866"/>
    <lineage>
        <taxon>Bacteria</taxon>
        <taxon>Pseudomonadati</taxon>
        <taxon>Pseudomonadota</taxon>
        <taxon>Betaproteobacteria</taxon>
        <taxon>Burkholderiales</taxon>
        <taxon>Burkholderiaceae</taxon>
        <taxon>Caballeronia</taxon>
    </lineage>
</organism>
<proteinExistence type="predicted"/>
<comment type="caution">
    <text evidence="1">The sequence shown here is derived from an EMBL/GenBank/DDBJ whole genome shotgun (WGS) entry which is preliminary data.</text>
</comment>
<name>A0ABW8MY95_9BURK</name>